<accession>Q1LSX4</accession>
<dbReference type="GO" id="GO:0005737">
    <property type="term" value="C:cytoplasm"/>
    <property type="evidence" value="ECO:0007669"/>
    <property type="project" value="TreeGrafter"/>
</dbReference>
<reference evidence="3 4" key="1">
    <citation type="journal article" date="2006" name="PLoS Biol.">
        <title>Metabolic complementarity and genomics of the dual bacterial symbiosis of sharpshooters.</title>
        <authorList>
            <person name="Wu D."/>
            <person name="Daugherty S.C."/>
            <person name="Van Aken S.E."/>
            <person name="Pai G.H."/>
            <person name="Watkins K.L."/>
            <person name="Khouri H."/>
            <person name="Tallon L.J."/>
            <person name="Zaborsky J.M."/>
            <person name="Dunbar H.E."/>
            <person name="Tran P.L."/>
            <person name="Moran N.A."/>
            <person name="Eisen J.A."/>
        </authorList>
    </citation>
    <scope>NUCLEOTIDE SEQUENCE [LARGE SCALE GENOMIC DNA]</scope>
    <source>
        <strain evidence="3">Hc</strain>
    </source>
</reference>
<dbReference type="HOGENOM" id="CLU_051096_4_0_6"/>
<dbReference type="EC" id="6.3.4.15" evidence="3"/>
<gene>
    <name evidence="3" type="primary">birA</name>
    <name evidence="3" type="ordered locus">BCI_0505</name>
</gene>
<dbReference type="NCBIfam" id="TIGR00121">
    <property type="entry name" value="birA_ligase"/>
    <property type="match status" value="1"/>
</dbReference>
<dbReference type="RefSeq" id="WP_011520673.1">
    <property type="nucleotide sequence ID" value="NC_007984.1"/>
</dbReference>
<dbReference type="Proteomes" id="UP000002427">
    <property type="component" value="Chromosome"/>
</dbReference>
<keyword evidence="1 3" id="KW-0436">Ligase</keyword>
<sequence length="282" mass="32609">MNKITGPLNIIRIISDGNIYSIEHLCDLLHINTLVINQYIKIIHEWGINLCAIQQKNNNYSFYLKKPLYLLDEQIIQAMLIKGSIRVLPVINSTNQYLIDNLKKLQSGDACVAEYQFNGRGTRGSRWISPFGYNLYYSIYWRFEHIQLSSLIHISLIVSIAVAEMLQTLGAHNIQVKWPNDLYFDKRKLAGILVEITSDNRNLTHVVIGVGINLNMPLIVKKWINLQELGIHIMRNILTAKLTQVLHNALILFEHEGLAPFILRWSQFNPTNQPLRRDRPIF</sequence>
<organism evidence="3 4">
    <name type="scientific">Baumannia cicadellinicola subsp. Homalodisca coagulata</name>
    <dbReference type="NCBI Taxonomy" id="374463"/>
    <lineage>
        <taxon>Bacteria</taxon>
        <taxon>Pseudomonadati</taxon>
        <taxon>Pseudomonadota</taxon>
        <taxon>Gammaproteobacteria</taxon>
        <taxon>Candidatus Palibaumannia</taxon>
    </lineage>
</organism>
<dbReference type="PANTHER" id="PTHR12835">
    <property type="entry name" value="BIOTIN PROTEIN LIGASE"/>
    <property type="match status" value="1"/>
</dbReference>
<dbReference type="AlphaFoldDB" id="Q1LSX4"/>
<dbReference type="PROSITE" id="PS51733">
    <property type="entry name" value="BPL_LPL_CATALYTIC"/>
    <property type="match status" value="1"/>
</dbReference>
<dbReference type="CDD" id="cd16442">
    <property type="entry name" value="BPL"/>
    <property type="match status" value="1"/>
</dbReference>
<dbReference type="Pfam" id="PF03099">
    <property type="entry name" value="BPL_LplA_LipB"/>
    <property type="match status" value="1"/>
</dbReference>
<dbReference type="InterPro" id="IPR004143">
    <property type="entry name" value="BPL_LPL_catalytic"/>
</dbReference>
<dbReference type="InterPro" id="IPR036388">
    <property type="entry name" value="WH-like_DNA-bd_sf"/>
</dbReference>
<evidence type="ECO:0000256" key="1">
    <source>
        <dbReference type="ARBA" id="ARBA00022598"/>
    </source>
</evidence>
<evidence type="ECO:0000313" key="3">
    <source>
        <dbReference type="EMBL" id="ABF14181.1"/>
    </source>
</evidence>
<evidence type="ECO:0000259" key="2">
    <source>
        <dbReference type="PROSITE" id="PS51733"/>
    </source>
</evidence>
<dbReference type="EMBL" id="CP000238">
    <property type="protein sequence ID" value="ABF14181.1"/>
    <property type="molecule type" value="Genomic_DNA"/>
</dbReference>
<dbReference type="PANTHER" id="PTHR12835:SF5">
    <property type="entry name" value="BIOTIN--PROTEIN LIGASE"/>
    <property type="match status" value="1"/>
</dbReference>
<dbReference type="SUPFAM" id="SSF55681">
    <property type="entry name" value="Class II aaRS and biotin synthetases"/>
    <property type="match status" value="1"/>
</dbReference>
<protein>
    <submittedName>
        <fullName evidence="3">Biotin-[acetyl-CoA-carboxylase] ligase</fullName>
        <ecNumber evidence="3">6.3.4.15</ecNumber>
    </submittedName>
</protein>
<dbReference type="InterPro" id="IPR045864">
    <property type="entry name" value="aa-tRNA-synth_II/BPL/LPL"/>
</dbReference>
<dbReference type="Gene3D" id="1.10.10.10">
    <property type="entry name" value="Winged helix-like DNA-binding domain superfamily/Winged helix DNA-binding domain"/>
    <property type="match status" value="1"/>
</dbReference>
<dbReference type="Gene3D" id="3.30.930.10">
    <property type="entry name" value="Bira Bifunctional Protein, Domain 2"/>
    <property type="match status" value="1"/>
</dbReference>
<dbReference type="GO" id="GO:0004077">
    <property type="term" value="F:biotin--[biotin carboxyl-carrier protein] ligase activity"/>
    <property type="evidence" value="ECO:0007669"/>
    <property type="project" value="UniProtKB-EC"/>
</dbReference>
<proteinExistence type="predicted"/>
<dbReference type="KEGG" id="bci:BCI_0505"/>
<dbReference type="STRING" id="374463.BCI_0505"/>
<name>Q1LSX4_BAUCH</name>
<dbReference type="InterPro" id="IPR004408">
    <property type="entry name" value="Biotin_CoA_COase_ligase"/>
</dbReference>
<evidence type="ECO:0000313" key="4">
    <source>
        <dbReference type="Proteomes" id="UP000002427"/>
    </source>
</evidence>
<keyword evidence="4" id="KW-1185">Reference proteome</keyword>
<feature type="domain" description="BPL/LPL catalytic" evidence="2">
    <location>
        <begin position="70"/>
        <end position="262"/>
    </location>
</feature>